<evidence type="ECO:0000313" key="6">
    <source>
        <dbReference type="EMBL" id="TRY71516.1"/>
    </source>
</evidence>
<protein>
    <recommendedName>
        <fullName evidence="8">BTB domain-containing protein</fullName>
    </recommendedName>
</protein>
<feature type="compositionally biased region" description="Low complexity" evidence="3">
    <location>
        <begin position="507"/>
        <end position="516"/>
    </location>
</feature>
<dbReference type="PROSITE" id="PS50097">
    <property type="entry name" value="BTB"/>
    <property type="match status" value="1"/>
</dbReference>
<dbReference type="GO" id="GO:0048468">
    <property type="term" value="P:cell development"/>
    <property type="evidence" value="ECO:0007669"/>
    <property type="project" value="UniProtKB-ARBA"/>
</dbReference>
<dbReference type="CDD" id="cd18315">
    <property type="entry name" value="BTB_POZ_BAB-like"/>
    <property type="match status" value="1"/>
</dbReference>
<keyword evidence="1" id="KW-0539">Nucleus</keyword>
<dbReference type="Gene3D" id="3.30.710.10">
    <property type="entry name" value="Potassium Channel Kv1.1, Chain A"/>
    <property type="match status" value="1"/>
</dbReference>
<gene>
    <name evidence="6" type="ORF">TCAL_00222</name>
</gene>
<feature type="region of interest" description="Disordered" evidence="3">
    <location>
        <begin position="167"/>
        <end position="287"/>
    </location>
</feature>
<dbReference type="PROSITE" id="PS50157">
    <property type="entry name" value="ZINC_FINGER_C2H2_2"/>
    <property type="match status" value="1"/>
</dbReference>
<proteinExistence type="predicted"/>
<organism evidence="6 7">
    <name type="scientific">Tigriopus californicus</name>
    <name type="common">Marine copepod</name>
    <dbReference type="NCBI Taxonomy" id="6832"/>
    <lineage>
        <taxon>Eukaryota</taxon>
        <taxon>Metazoa</taxon>
        <taxon>Ecdysozoa</taxon>
        <taxon>Arthropoda</taxon>
        <taxon>Crustacea</taxon>
        <taxon>Multicrustacea</taxon>
        <taxon>Hexanauplia</taxon>
        <taxon>Copepoda</taxon>
        <taxon>Harpacticoida</taxon>
        <taxon>Harpacticidae</taxon>
        <taxon>Tigriopus</taxon>
    </lineage>
</organism>
<evidence type="ECO:0000259" key="4">
    <source>
        <dbReference type="PROSITE" id="PS50097"/>
    </source>
</evidence>
<dbReference type="SUPFAM" id="SSF54695">
    <property type="entry name" value="POZ domain"/>
    <property type="match status" value="1"/>
</dbReference>
<dbReference type="InterPro" id="IPR013087">
    <property type="entry name" value="Znf_C2H2_type"/>
</dbReference>
<keyword evidence="2" id="KW-0862">Zinc</keyword>
<dbReference type="PROSITE" id="PS00150">
    <property type="entry name" value="ACYLPHOSPHATASE_1"/>
    <property type="match status" value="1"/>
</dbReference>
<feature type="compositionally biased region" description="Polar residues" evidence="3">
    <location>
        <begin position="592"/>
        <end position="609"/>
    </location>
</feature>
<dbReference type="GO" id="GO:0006357">
    <property type="term" value="P:regulation of transcription by RNA polymerase II"/>
    <property type="evidence" value="ECO:0007669"/>
    <property type="project" value="TreeGrafter"/>
</dbReference>
<evidence type="ECO:0000256" key="2">
    <source>
        <dbReference type="PROSITE-ProRule" id="PRU00042"/>
    </source>
</evidence>
<keyword evidence="7" id="KW-1185">Reference proteome</keyword>
<dbReference type="SMART" id="SM00225">
    <property type="entry name" value="BTB"/>
    <property type="match status" value="1"/>
</dbReference>
<dbReference type="OMA" id="WIMNTEA"/>
<dbReference type="PANTHER" id="PTHR23110">
    <property type="entry name" value="BTB DOMAIN TRANSCRIPTION FACTOR"/>
    <property type="match status" value="1"/>
</dbReference>
<dbReference type="GO" id="GO:0005634">
    <property type="term" value="C:nucleus"/>
    <property type="evidence" value="ECO:0007669"/>
    <property type="project" value="TreeGrafter"/>
</dbReference>
<evidence type="ECO:0008006" key="8">
    <source>
        <dbReference type="Google" id="ProtNLM"/>
    </source>
</evidence>
<feature type="domain" description="C2H2-type" evidence="5">
    <location>
        <begin position="344"/>
        <end position="372"/>
    </location>
</feature>
<feature type="compositionally biased region" description="Basic and acidic residues" evidence="3">
    <location>
        <begin position="616"/>
        <end position="625"/>
    </location>
</feature>
<feature type="region of interest" description="Disordered" evidence="3">
    <location>
        <begin position="368"/>
        <end position="653"/>
    </location>
</feature>
<dbReference type="InterPro" id="IPR051095">
    <property type="entry name" value="Dros_DevTransReg"/>
</dbReference>
<feature type="compositionally biased region" description="Acidic residues" evidence="3">
    <location>
        <begin position="631"/>
        <end position="644"/>
    </location>
</feature>
<comment type="caution">
    <text evidence="6">The sequence shown here is derived from an EMBL/GenBank/DDBJ whole genome shotgun (WGS) entry which is preliminary data.</text>
</comment>
<dbReference type="Proteomes" id="UP000318571">
    <property type="component" value="Chromosome 7"/>
</dbReference>
<accession>A0A553P1E9</accession>
<dbReference type="AlphaFoldDB" id="A0A553P1E9"/>
<dbReference type="InterPro" id="IPR000210">
    <property type="entry name" value="BTB/POZ_dom"/>
</dbReference>
<keyword evidence="2" id="KW-0863">Zinc-finger</keyword>
<feature type="compositionally biased region" description="Low complexity" evidence="3">
    <location>
        <begin position="240"/>
        <end position="250"/>
    </location>
</feature>
<sequence>MSAQGSTWPLIRLDFQVWGRVQGVFFRKPGSAGARPALIMGSSHESYVLRWNEFQSNMAQCFQEFRQDDEYLDVTLSCDEEAGGQIRAHRVILAASSAYFRRILAQNPAPHPILLMPPSVTLGQLANLIDFMYNGEVCVLQENIDAFMKLAEMMKVKGLVEEKARPQIPKLPPGLNVRRQPVASPASHTARAPPVLPSPAKRARPNPTRGSLAPRGRGGAGASGGRPSSSRAAPLPPPSSAASAVHAAPHLEPEPDFDDGYDDAPAYPPATAKNPAGPSGATDRAGASGTRLIALQCPKCPSRLPGVDAFKEHMEMYHVEGDEGAAGSGLADVASEPEPVDQEHACDICGKVLKTRKTLINHCKRMHGGFGEAKEPETPEPVPESEPADHFPELPLNENELLDSGSPEMTRPKGQAQKYNKPPAAPASGASSQDLLEPRPFGAGTPRGPQRPPQSRPHMLASPADLAHPSGSGAKGASRPHPSQADYSMRGARPDIRKIGMRLGGKISISSMESSSPRPTADRKQGLSITKLKGEGGPAGRQSPAATVLQPRPGPSRGLGSDMPPIVKQEPHEHYETANPNEHLYEDDYSHDSQPGGPSNLASSSNAPQHQYGPDTGHEVMRGDEANMYPYEDEEDYEGYDEESYNNLPEESH</sequence>
<dbReference type="Gene3D" id="3.30.160.60">
    <property type="entry name" value="Classic Zinc Finger"/>
    <property type="match status" value="1"/>
</dbReference>
<dbReference type="SMART" id="SM00355">
    <property type="entry name" value="ZnF_C2H2"/>
    <property type="match status" value="2"/>
</dbReference>
<dbReference type="PROSITE" id="PS00028">
    <property type="entry name" value="ZINC_FINGER_C2H2_1"/>
    <property type="match status" value="1"/>
</dbReference>
<dbReference type="Pfam" id="PF00651">
    <property type="entry name" value="BTB"/>
    <property type="match status" value="1"/>
</dbReference>
<dbReference type="EMBL" id="VCGU01000008">
    <property type="protein sequence ID" value="TRY71516.1"/>
    <property type="molecule type" value="Genomic_DNA"/>
</dbReference>
<dbReference type="InterPro" id="IPR011333">
    <property type="entry name" value="SKP1/BTB/POZ_sf"/>
</dbReference>
<name>A0A553P1E9_TIGCA</name>
<reference evidence="6 7" key="1">
    <citation type="journal article" date="2018" name="Nat. Ecol. Evol.">
        <title>Genomic signatures of mitonuclear coevolution across populations of Tigriopus californicus.</title>
        <authorList>
            <person name="Barreto F.S."/>
            <person name="Watson E.T."/>
            <person name="Lima T.G."/>
            <person name="Willett C.S."/>
            <person name="Edmands S."/>
            <person name="Li W."/>
            <person name="Burton R.S."/>
        </authorList>
    </citation>
    <scope>NUCLEOTIDE SEQUENCE [LARGE SCALE GENOMIC DNA]</scope>
    <source>
        <strain evidence="6 7">San Diego</strain>
    </source>
</reference>
<keyword evidence="2" id="KW-0479">Metal-binding</keyword>
<evidence type="ECO:0000256" key="1">
    <source>
        <dbReference type="ARBA" id="ARBA00023242"/>
    </source>
</evidence>
<dbReference type="GO" id="GO:0008270">
    <property type="term" value="F:zinc ion binding"/>
    <property type="evidence" value="ECO:0007669"/>
    <property type="project" value="UniProtKB-KW"/>
</dbReference>
<evidence type="ECO:0000259" key="5">
    <source>
        <dbReference type="PROSITE" id="PS50157"/>
    </source>
</evidence>
<dbReference type="GO" id="GO:0048513">
    <property type="term" value="P:animal organ development"/>
    <property type="evidence" value="ECO:0007669"/>
    <property type="project" value="UniProtKB-ARBA"/>
</dbReference>
<dbReference type="PANTHER" id="PTHR23110:SF98">
    <property type="entry name" value="PRE-LOLA-G, ISOFORM C-RELATED"/>
    <property type="match status" value="1"/>
</dbReference>
<feature type="domain" description="BTB" evidence="4">
    <location>
        <begin position="72"/>
        <end position="141"/>
    </location>
</feature>
<dbReference type="GO" id="GO:0003006">
    <property type="term" value="P:developmental process involved in reproduction"/>
    <property type="evidence" value="ECO:0007669"/>
    <property type="project" value="UniProtKB-ARBA"/>
</dbReference>
<dbReference type="InterPro" id="IPR017968">
    <property type="entry name" value="Acylphosphatase_CS"/>
</dbReference>
<evidence type="ECO:0000256" key="3">
    <source>
        <dbReference type="SAM" id="MobiDB-lite"/>
    </source>
</evidence>
<evidence type="ECO:0000313" key="7">
    <source>
        <dbReference type="Proteomes" id="UP000318571"/>
    </source>
</evidence>